<reference evidence="2" key="1">
    <citation type="submission" date="2017-04" db="EMBL/GenBank/DDBJ databases">
        <authorList>
            <person name="Varghese N."/>
            <person name="Submissions S."/>
        </authorList>
    </citation>
    <scope>NUCLEOTIDE SEQUENCE [LARGE SCALE GENOMIC DNA]</scope>
    <source>
        <strain evidence="2">B4P</strain>
    </source>
</reference>
<dbReference type="AlphaFoldDB" id="A0A1X7FK21"/>
<sequence length="72" mass="8212">MQADKKNDQPGPDHDDLRWAVEAELAWHEGDAKAAIVTLLEDNRHLRIQLALMEAAGSKGFTRGWRPSYERK</sequence>
<evidence type="ECO:0000313" key="1">
    <source>
        <dbReference type="EMBL" id="SMF53483.1"/>
    </source>
</evidence>
<name>A0A1X7FK21_9HYPH</name>
<dbReference type="EMBL" id="FXAF01000006">
    <property type="protein sequence ID" value="SMF53483.1"/>
    <property type="molecule type" value="Genomic_DNA"/>
</dbReference>
<accession>A0A1X7FK21</accession>
<dbReference type="OrthoDB" id="7924295at2"/>
<dbReference type="STRING" id="464029.SAMN02982989_3207"/>
<evidence type="ECO:0000313" key="2">
    <source>
        <dbReference type="Proteomes" id="UP000192903"/>
    </source>
</evidence>
<keyword evidence="2" id="KW-1185">Reference proteome</keyword>
<protein>
    <submittedName>
        <fullName evidence="1">Uncharacterized protein</fullName>
    </submittedName>
</protein>
<dbReference type="Proteomes" id="UP000192903">
    <property type="component" value="Unassembled WGS sequence"/>
</dbReference>
<gene>
    <name evidence="1" type="ORF">SAMN02982989_3207</name>
</gene>
<organism evidence="1 2">
    <name type="scientific">Xaviernesmea oryzae</name>
    <dbReference type="NCBI Taxonomy" id="464029"/>
    <lineage>
        <taxon>Bacteria</taxon>
        <taxon>Pseudomonadati</taxon>
        <taxon>Pseudomonadota</taxon>
        <taxon>Alphaproteobacteria</taxon>
        <taxon>Hyphomicrobiales</taxon>
        <taxon>Rhizobiaceae</taxon>
        <taxon>Rhizobium/Agrobacterium group</taxon>
        <taxon>Xaviernesmea</taxon>
    </lineage>
</organism>
<proteinExistence type="predicted"/>
<dbReference type="RefSeq" id="WP_085423283.1">
    <property type="nucleotide sequence ID" value="NZ_FXAF01000006.1"/>
</dbReference>